<evidence type="ECO:0000313" key="2">
    <source>
        <dbReference type="EnsemblMetazoa" id="Aqu2.1.01311_001"/>
    </source>
</evidence>
<dbReference type="PANTHER" id="PTHR13710:SF152">
    <property type="entry name" value="ATP-DEPENDENT DNA HELICASE Q5"/>
    <property type="match status" value="1"/>
</dbReference>
<dbReference type="AlphaFoldDB" id="A0A1X7SGU3"/>
<evidence type="ECO:0008006" key="3">
    <source>
        <dbReference type="Google" id="ProtNLM"/>
    </source>
</evidence>
<dbReference type="GO" id="GO:0009378">
    <property type="term" value="F:four-way junction helicase activity"/>
    <property type="evidence" value="ECO:0007669"/>
    <property type="project" value="TreeGrafter"/>
</dbReference>
<comment type="similarity">
    <text evidence="1">Belongs to the helicase family. RecQ subfamily.</text>
</comment>
<accession>A0A1X7SGU3</accession>
<dbReference type="GO" id="GO:0043138">
    <property type="term" value="F:3'-5' DNA helicase activity"/>
    <property type="evidence" value="ECO:0007669"/>
    <property type="project" value="TreeGrafter"/>
</dbReference>
<dbReference type="Gene3D" id="3.40.50.300">
    <property type="entry name" value="P-loop containing nucleotide triphosphate hydrolases"/>
    <property type="match status" value="1"/>
</dbReference>
<reference evidence="2" key="1">
    <citation type="submission" date="2017-05" db="UniProtKB">
        <authorList>
            <consortium name="EnsemblMetazoa"/>
        </authorList>
    </citation>
    <scope>IDENTIFICATION</scope>
</reference>
<dbReference type="GO" id="GO:0005737">
    <property type="term" value="C:cytoplasm"/>
    <property type="evidence" value="ECO:0007669"/>
    <property type="project" value="TreeGrafter"/>
</dbReference>
<dbReference type="PANTHER" id="PTHR13710">
    <property type="entry name" value="DNA HELICASE RECQ FAMILY MEMBER"/>
    <property type="match status" value="1"/>
</dbReference>
<organism evidence="2">
    <name type="scientific">Amphimedon queenslandica</name>
    <name type="common">Sponge</name>
    <dbReference type="NCBI Taxonomy" id="400682"/>
    <lineage>
        <taxon>Eukaryota</taxon>
        <taxon>Metazoa</taxon>
        <taxon>Porifera</taxon>
        <taxon>Demospongiae</taxon>
        <taxon>Heteroscleromorpha</taxon>
        <taxon>Haplosclerida</taxon>
        <taxon>Niphatidae</taxon>
        <taxon>Amphimedon</taxon>
    </lineage>
</organism>
<evidence type="ECO:0000256" key="1">
    <source>
        <dbReference type="ARBA" id="ARBA00005446"/>
    </source>
</evidence>
<dbReference type="STRING" id="400682.A0A1X7SGU3"/>
<dbReference type="GO" id="GO:0005634">
    <property type="term" value="C:nucleus"/>
    <property type="evidence" value="ECO:0007669"/>
    <property type="project" value="TreeGrafter"/>
</dbReference>
<name>A0A1X7SGU3_AMPQE</name>
<dbReference type="EnsemblMetazoa" id="Aqu2.1.01311_001">
    <property type="protein sequence ID" value="Aqu2.1.01311_001"/>
    <property type="gene ID" value="Aqu2.1.01311"/>
</dbReference>
<protein>
    <recommendedName>
        <fullName evidence="3">Helicase C-terminal domain-containing protein</fullName>
    </recommendedName>
</protein>
<sequence length="83" mass="9785">MAYGGIWSNRQELWLLYWLENSKFPAITSVIDECVLEFMWFVCVGRFVVHWTLPKGIEAYYQESGRAGRDGLKAYCRIYYSSD</sequence>
<dbReference type="eggNOG" id="KOG0352">
    <property type="taxonomic scope" value="Eukaryota"/>
</dbReference>
<dbReference type="SUPFAM" id="SSF52540">
    <property type="entry name" value="P-loop containing nucleoside triphosphate hydrolases"/>
    <property type="match status" value="1"/>
</dbReference>
<dbReference type="GO" id="GO:0000724">
    <property type="term" value="P:double-strand break repair via homologous recombination"/>
    <property type="evidence" value="ECO:0007669"/>
    <property type="project" value="TreeGrafter"/>
</dbReference>
<dbReference type="GO" id="GO:0005694">
    <property type="term" value="C:chromosome"/>
    <property type="evidence" value="ECO:0007669"/>
    <property type="project" value="TreeGrafter"/>
</dbReference>
<dbReference type="InParanoid" id="A0A1X7SGU3"/>
<dbReference type="InterPro" id="IPR027417">
    <property type="entry name" value="P-loop_NTPase"/>
</dbReference>
<proteinExistence type="inferred from homology"/>